<dbReference type="EMBL" id="ACPB03006052">
    <property type="status" value="NOT_ANNOTATED_CDS"/>
    <property type="molecule type" value="Genomic_DNA"/>
</dbReference>
<proteinExistence type="predicted"/>
<dbReference type="InParanoid" id="T1HC18"/>
<dbReference type="eggNOG" id="ENOG502RZ5V">
    <property type="taxonomic scope" value="Eukaryota"/>
</dbReference>
<dbReference type="EnsemblMetazoa" id="RPRC001580-RA">
    <property type="protein sequence ID" value="RPRC001580-PA"/>
    <property type="gene ID" value="RPRC001580"/>
</dbReference>
<reference evidence="1" key="1">
    <citation type="submission" date="2015-05" db="UniProtKB">
        <authorList>
            <consortium name="EnsemblMetazoa"/>
        </authorList>
    </citation>
    <scope>IDENTIFICATION</scope>
</reference>
<dbReference type="Proteomes" id="UP000015103">
    <property type="component" value="Unassembled WGS sequence"/>
</dbReference>
<dbReference type="PANTHER" id="PTHR21261:SF14">
    <property type="entry name" value="BEATEN PATH IV, ISOFORM B"/>
    <property type="match status" value="1"/>
</dbReference>
<dbReference type="VEuPathDB" id="VectorBase:RPRC001580"/>
<dbReference type="HOGENOM" id="CLU_1397949_0_0_1"/>
<protein>
    <submittedName>
        <fullName evidence="1">Uncharacterized protein</fullName>
    </submittedName>
</protein>
<dbReference type="InterPro" id="IPR013783">
    <property type="entry name" value="Ig-like_fold"/>
</dbReference>
<name>T1HC18_RHOPR</name>
<evidence type="ECO:0000313" key="2">
    <source>
        <dbReference type="Proteomes" id="UP000015103"/>
    </source>
</evidence>
<organism evidence="1 2">
    <name type="scientific">Rhodnius prolixus</name>
    <name type="common">Triatomid bug</name>
    <dbReference type="NCBI Taxonomy" id="13249"/>
    <lineage>
        <taxon>Eukaryota</taxon>
        <taxon>Metazoa</taxon>
        <taxon>Ecdysozoa</taxon>
        <taxon>Arthropoda</taxon>
        <taxon>Hexapoda</taxon>
        <taxon>Insecta</taxon>
        <taxon>Pterygota</taxon>
        <taxon>Neoptera</taxon>
        <taxon>Paraneoptera</taxon>
        <taxon>Hemiptera</taxon>
        <taxon>Heteroptera</taxon>
        <taxon>Panheteroptera</taxon>
        <taxon>Cimicomorpha</taxon>
        <taxon>Reduviidae</taxon>
        <taxon>Triatominae</taxon>
        <taxon>Rhodnius</taxon>
    </lineage>
</organism>
<keyword evidence="2" id="KW-1185">Reference proteome</keyword>
<sequence>MEILPNGGPVITGEKKQYYIGDEINLNCTSGKSYPASVLHWFVNEQQVITRTEDTLSGIEVWGQVRRKFVVKGFVAGTKKKRDFLASREDSRIADVEWCFNDWKGLDAVKIGALNCAVNDPDALIQYPIMSHPHGLKTAMLGLRITALPEHFSQGIMRAKCVASLSPVLWQGDRESVVESMAPLLSNREALLLGN</sequence>
<evidence type="ECO:0000313" key="1">
    <source>
        <dbReference type="EnsemblMetazoa" id="RPRC001580-PA"/>
    </source>
</evidence>
<dbReference type="PANTHER" id="PTHR21261">
    <property type="entry name" value="BEAT PROTEIN"/>
    <property type="match status" value="1"/>
</dbReference>
<dbReference type="AlphaFoldDB" id="T1HC18"/>
<accession>T1HC18</accession>
<dbReference type="Gene3D" id="2.60.40.10">
    <property type="entry name" value="Immunoglobulins"/>
    <property type="match status" value="1"/>
</dbReference>